<dbReference type="RefSeq" id="WP_088146744.1">
    <property type="nucleotide sequence ID" value="NZ_CADIKP010000016.1"/>
</dbReference>
<dbReference type="Proteomes" id="UP001446337">
    <property type="component" value="Chromosome"/>
</dbReference>
<gene>
    <name evidence="2" type="ORF">AAIK43_04015</name>
</gene>
<reference evidence="2 3" key="1">
    <citation type="submission" date="2024-05" db="EMBL/GenBank/DDBJ databases">
        <title>Achromobacter denitrificans. BP1, complete genome.</title>
        <authorList>
            <person name="Zhang B."/>
        </authorList>
    </citation>
    <scope>NUCLEOTIDE SEQUENCE [LARGE SCALE GENOMIC DNA]</scope>
    <source>
        <strain evidence="2 3">BP1</strain>
    </source>
</reference>
<keyword evidence="3" id="KW-1185">Reference proteome</keyword>
<evidence type="ECO:0000313" key="2">
    <source>
        <dbReference type="EMBL" id="XAN17204.1"/>
    </source>
</evidence>
<evidence type="ECO:0000313" key="3">
    <source>
        <dbReference type="Proteomes" id="UP001446337"/>
    </source>
</evidence>
<evidence type="ECO:0000256" key="1">
    <source>
        <dbReference type="SAM" id="SignalP"/>
    </source>
</evidence>
<feature type="chain" id="PRO_5046056932" evidence="1">
    <location>
        <begin position="28"/>
        <end position="169"/>
    </location>
</feature>
<sequence>MFRSMILVCSVFLVACTGFEEASPAVASTTPQPPPEPAYPALVSDSGVLAINKFKVNRNTLIFTQPNNVVMVYDTTDPDNIVIVRGVGRVKPDPNGGWLIVLIPQDELIMDSSGAYSEVAKKDAIYKAVGINYSTGVMYPHAQVTFVRKDGTRRFDKGVISRYDPDDPD</sequence>
<organism evidence="2 3">
    <name type="scientific">Achromobacter denitrificans</name>
    <name type="common">Alcaligenes denitrificans</name>
    <dbReference type="NCBI Taxonomy" id="32002"/>
    <lineage>
        <taxon>Bacteria</taxon>
        <taxon>Pseudomonadati</taxon>
        <taxon>Pseudomonadota</taxon>
        <taxon>Betaproteobacteria</taxon>
        <taxon>Burkholderiales</taxon>
        <taxon>Alcaligenaceae</taxon>
        <taxon>Achromobacter</taxon>
    </lineage>
</organism>
<dbReference type="EMBL" id="CP154792">
    <property type="protein sequence ID" value="XAN17204.1"/>
    <property type="molecule type" value="Genomic_DNA"/>
</dbReference>
<dbReference type="PROSITE" id="PS51257">
    <property type="entry name" value="PROKAR_LIPOPROTEIN"/>
    <property type="match status" value="1"/>
</dbReference>
<feature type="signal peptide" evidence="1">
    <location>
        <begin position="1"/>
        <end position="27"/>
    </location>
</feature>
<keyword evidence="1" id="KW-0732">Signal</keyword>
<accession>A0ABZ3G9M2</accession>
<name>A0ABZ3G9M2_ACHDE</name>
<protein>
    <submittedName>
        <fullName evidence="2">Uncharacterized protein</fullName>
    </submittedName>
</protein>
<proteinExistence type="predicted"/>